<dbReference type="InterPro" id="IPR050682">
    <property type="entry name" value="ModA/WtpA"/>
</dbReference>
<evidence type="ECO:0000256" key="3">
    <source>
        <dbReference type="ARBA" id="ARBA00022729"/>
    </source>
</evidence>
<reference evidence="5 6" key="1">
    <citation type="submission" date="2007-11" db="EMBL/GenBank/DDBJ databases">
        <authorList>
            <person name="Wagner-Dobler I."/>
            <person name="Ferriera S."/>
            <person name="Johnson J."/>
            <person name="Kravitz S."/>
            <person name="Beeson K."/>
            <person name="Sutton G."/>
            <person name="Rogers Y.-H."/>
            <person name="Friedman R."/>
            <person name="Frazier M."/>
            <person name="Venter J.C."/>
        </authorList>
    </citation>
    <scope>NUCLEOTIDE SEQUENCE [LARGE SCALE GENOMIC DNA]</scope>
    <source>
        <strain evidence="5 6">HEL-45</strain>
    </source>
</reference>
<dbReference type="PANTHER" id="PTHR30632">
    <property type="entry name" value="MOLYBDATE-BINDING PERIPLASMIC PROTEIN"/>
    <property type="match status" value="1"/>
</dbReference>
<organism evidence="5 6">
    <name type="scientific">Sulfitobacter indolifex HEL-45</name>
    <dbReference type="NCBI Taxonomy" id="391624"/>
    <lineage>
        <taxon>Bacteria</taxon>
        <taxon>Pseudomonadati</taxon>
        <taxon>Pseudomonadota</taxon>
        <taxon>Alphaproteobacteria</taxon>
        <taxon>Rhodobacterales</taxon>
        <taxon>Roseobacteraceae</taxon>
        <taxon>Sulfitobacter</taxon>
    </lineage>
</organism>
<feature type="chain" id="PRO_5047475240" evidence="4">
    <location>
        <begin position="21"/>
        <end position="245"/>
    </location>
</feature>
<dbReference type="PANTHER" id="PTHR30632:SF17">
    <property type="entry name" value="MOLYBDATE-BINDING PROTEIN MODA"/>
    <property type="match status" value="1"/>
</dbReference>
<sequence length="245" mass="25674">MIRFCALLTLLCSLAFPLRAEAPLTVFAAASLRGALEEIAAAFPVPLVLAYGGSGTMARQVAAGAPADVVLLANTDWMDWLADQGIIAAEEAQIIAHNHLVLIAPRGTTKLSHPADLPAQLGPTGRLAMGQRDAVPAGSYARDWLTHEGLWEGLQSKLAETDNVRAALALVARGDTPFGVVYASDAHAEADVQVVYKVPADTHAPITYPAAALTPAGTDLLAFLTTEQAQAILEDHGFVRADHGS</sequence>
<protein>
    <submittedName>
        <fullName evidence="5">Molybdate ABC transporter, periplasmic molybdate-binding protein</fullName>
    </submittedName>
</protein>
<evidence type="ECO:0000256" key="1">
    <source>
        <dbReference type="ARBA" id="ARBA00009175"/>
    </source>
</evidence>
<dbReference type="InterPro" id="IPR005950">
    <property type="entry name" value="ModA"/>
</dbReference>
<dbReference type="PIRSF" id="PIRSF004846">
    <property type="entry name" value="ModA"/>
    <property type="match status" value="1"/>
</dbReference>
<accession>A0ABM9X6F2</accession>
<comment type="caution">
    <text evidence="5">The sequence shown here is derived from an EMBL/GenBank/DDBJ whole genome shotgun (WGS) entry which is preliminary data.</text>
</comment>
<keyword evidence="2" id="KW-0479">Metal-binding</keyword>
<dbReference type="EMBL" id="ABID01000002">
    <property type="protein sequence ID" value="EDQ05032.1"/>
    <property type="molecule type" value="Genomic_DNA"/>
</dbReference>
<keyword evidence="6" id="KW-1185">Reference proteome</keyword>
<feature type="signal peptide" evidence="4">
    <location>
        <begin position="1"/>
        <end position="20"/>
    </location>
</feature>
<comment type="similarity">
    <text evidence="1">Belongs to the bacterial solute-binding protein ModA family.</text>
</comment>
<dbReference type="SUPFAM" id="SSF53850">
    <property type="entry name" value="Periplasmic binding protein-like II"/>
    <property type="match status" value="1"/>
</dbReference>
<proteinExistence type="inferred from homology"/>
<dbReference type="Pfam" id="PF13531">
    <property type="entry name" value="SBP_bac_11"/>
    <property type="match status" value="1"/>
</dbReference>
<dbReference type="Proteomes" id="UP000003257">
    <property type="component" value="Unassembled WGS sequence"/>
</dbReference>
<evidence type="ECO:0000313" key="5">
    <source>
        <dbReference type="EMBL" id="EDQ05032.1"/>
    </source>
</evidence>
<gene>
    <name evidence="5" type="ORF">OIHEL45_09833</name>
</gene>
<dbReference type="RefSeq" id="WP_007119170.1">
    <property type="nucleotide sequence ID" value="NZ_ABID01000002.1"/>
</dbReference>
<dbReference type="NCBIfam" id="TIGR01256">
    <property type="entry name" value="modA"/>
    <property type="match status" value="1"/>
</dbReference>
<evidence type="ECO:0000256" key="4">
    <source>
        <dbReference type="SAM" id="SignalP"/>
    </source>
</evidence>
<evidence type="ECO:0000313" key="6">
    <source>
        <dbReference type="Proteomes" id="UP000003257"/>
    </source>
</evidence>
<name>A0ABM9X6F2_9RHOB</name>
<dbReference type="Gene3D" id="3.40.190.10">
    <property type="entry name" value="Periplasmic binding protein-like II"/>
    <property type="match status" value="2"/>
</dbReference>
<keyword evidence="3 4" id="KW-0732">Signal</keyword>
<evidence type="ECO:0000256" key="2">
    <source>
        <dbReference type="ARBA" id="ARBA00022723"/>
    </source>
</evidence>